<evidence type="ECO:0000313" key="3">
    <source>
        <dbReference type="Proteomes" id="UP000579281"/>
    </source>
</evidence>
<dbReference type="EMBL" id="JACHEN010000003">
    <property type="protein sequence ID" value="MBB6214538.1"/>
    <property type="molecule type" value="Genomic_DNA"/>
</dbReference>
<dbReference type="InterPro" id="IPR002514">
    <property type="entry name" value="Transposase_8"/>
</dbReference>
<organism evidence="2 3">
    <name type="scientific">Anaerosolibacter carboniphilus</name>
    <dbReference type="NCBI Taxonomy" id="1417629"/>
    <lineage>
        <taxon>Bacteria</taxon>
        <taxon>Bacillati</taxon>
        <taxon>Bacillota</taxon>
        <taxon>Clostridia</taxon>
        <taxon>Peptostreptococcales</taxon>
        <taxon>Thermotaleaceae</taxon>
        <taxon>Anaerosolibacter</taxon>
    </lineage>
</organism>
<proteinExistence type="predicted"/>
<dbReference type="Gene3D" id="1.10.10.60">
    <property type="entry name" value="Homeodomain-like"/>
    <property type="match status" value="1"/>
</dbReference>
<dbReference type="PANTHER" id="PTHR33215">
    <property type="entry name" value="PROTEIN DISTAL ANTENNA"/>
    <property type="match status" value="1"/>
</dbReference>
<dbReference type="GO" id="GO:0006313">
    <property type="term" value="P:DNA transposition"/>
    <property type="evidence" value="ECO:0007669"/>
    <property type="project" value="InterPro"/>
</dbReference>
<evidence type="ECO:0000256" key="1">
    <source>
        <dbReference type="SAM" id="Coils"/>
    </source>
</evidence>
<keyword evidence="1" id="KW-0175">Coiled coil</keyword>
<dbReference type="GO" id="GO:0003677">
    <property type="term" value="F:DNA binding"/>
    <property type="evidence" value="ECO:0007669"/>
    <property type="project" value="InterPro"/>
</dbReference>
<feature type="coiled-coil region" evidence="1">
    <location>
        <begin position="61"/>
        <end position="88"/>
    </location>
</feature>
<name>A0A841KQX9_9FIRM</name>
<dbReference type="Proteomes" id="UP000579281">
    <property type="component" value="Unassembled WGS sequence"/>
</dbReference>
<accession>A0A841KQX9</accession>
<protein>
    <submittedName>
        <fullName evidence="2">Transposase</fullName>
    </submittedName>
</protein>
<sequence>MGKKKTYDQDFKIETIRLVKEQGRSVKSVANDLGVHEITIYKWLRQHNEEGDRAFGDANSLTPQEKELRALKKENDDLKEEIAILKKAAAIFAKHSK</sequence>
<comment type="caution">
    <text evidence="2">The sequence shown here is derived from an EMBL/GenBank/DDBJ whole genome shotgun (WGS) entry which is preliminary data.</text>
</comment>
<keyword evidence="3" id="KW-1185">Reference proteome</keyword>
<dbReference type="SUPFAM" id="SSF46689">
    <property type="entry name" value="Homeodomain-like"/>
    <property type="match status" value="1"/>
</dbReference>
<dbReference type="InterPro" id="IPR051839">
    <property type="entry name" value="RD_transcriptional_regulator"/>
</dbReference>
<reference evidence="2 3" key="1">
    <citation type="submission" date="2020-08" db="EMBL/GenBank/DDBJ databases">
        <title>Genomic Encyclopedia of Type Strains, Phase IV (KMG-IV): sequencing the most valuable type-strain genomes for metagenomic binning, comparative biology and taxonomic classification.</title>
        <authorList>
            <person name="Goeker M."/>
        </authorList>
    </citation>
    <scope>NUCLEOTIDE SEQUENCE [LARGE SCALE GENOMIC DNA]</scope>
    <source>
        <strain evidence="2 3">DSM 103526</strain>
    </source>
</reference>
<dbReference type="Pfam" id="PF01527">
    <property type="entry name" value="HTH_Tnp_1"/>
    <property type="match status" value="1"/>
</dbReference>
<dbReference type="GO" id="GO:0004803">
    <property type="term" value="F:transposase activity"/>
    <property type="evidence" value="ECO:0007669"/>
    <property type="project" value="InterPro"/>
</dbReference>
<dbReference type="RefSeq" id="WP_184308078.1">
    <property type="nucleotide sequence ID" value="NZ_JACHEN010000003.1"/>
</dbReference>
<dbReference type="InterPro" id="IPR009057">
    <property type="entry name" value="Homeodomain-like_sf"/>
</dbReference>
<dbReference type="PANTHER" id="PTHR33215:SF13">
    <property type="entry name" value="PROTEIN DISTAL ANTENNA"/>
    <property type="match status" value="1"/>
</dbReference>
<evidence type="ECO:0000313" key="2">
    <source>
        <dbReference type="EMBL" id="MBB6214538.1"/>
    </source>
</evidence>
<dbReference type="AlphaFoldDB" id="A0A841KQX9"/>
<gene>
    <name evidence="2" type="ORF">HNQ80_000621</name>
</gene>